<dbReference type="Gene3D" id="3.40.1440.10">
    <property type="entry name" value="GIY-YIG endonuclease"/>
    <property type="match status" value="1"/>
</dbReference>
<sequence>MVPPGYVYIMASRKNGTIYIGVTSDLPKRVWQHREGMIEGFTKRYGCKLLVWFDCFESIHDARQLEVRMKKWNRAWKINRIEEHNPEWNDLSETLN</sequence>
<dbReference type="KEGG" id="sgi:SGRAN_0934"/>
<dbReference type="EMBL" id="CP012199">
    <property type="protein sequence ID" value="AMG73328.1"/>
    <property type="molecule type" value="Genomic_DNA"/>
</dbReference>
<keyword evidence="4" id="KW-1185">Reference proteome</keyword>
<dbReference type="AlphaFoldDB" id="A0AA86L2E6"/>
<proteinExistence type="inferred from homology"/>
<evidence type="ECO:0000313" key="4">
    <source>
        <dbReference type="Proteomes" id="UP000058599"/>
    </source>
</evidence>
<dbReference type="PANTHER" id="PTHR34477">
    <property type="entry name" value="UPF0213 PROTEIN YHBQ"/>
    <property type="match status" value="1"/>
</dbReference>
<reference evidence="3 4" key="1">
    <citation type="journal article" date="2016" name="BMC Genomics">
        <title>Genomic analysis of the nitrate-respiring Sphingopyxis granuli (formerly Sphingomonas macrogoltabida) strain TFA.</title>
        <authorList>
            <person name="Garcia-Romero I."/>
            <person name="Perez-Pulido A.J."/>
            <person name="Gonzalez-Flores Y.E."/>
            <person name="Reyes-Ramirez F."/>
            <person name="Santero E."/>
            <person name="Floriano B."/>
        </authorList>
    </citation>
    <scope>NUCLEOTIDE SEQUENCE [LARGE SCALE GENOMIC DNA]</scope>
    <source>
        <strain evidence="3 4">TFA</strain>
    </source>
</reference>
<dbReference type="Pfam" id="PF01541">
    <property type="entry name" value="GIY-YIG"/>
    <property type="match status" value="1"/>
</dbReference>
<dbReference type="SUPFAM" id="SSF82771">
    <property type="entry name" value="GIY-YIG endonuclease"/>
    <property type="match status" value="1"/>
</dbReference>
<evidence type="ECO:0000313" key="3">
    <source>
        <dbReference type="EMBL" id="AMG73328.1"/>
    </source>
</evidence>
<evidence type="ECO:0000256" key="1">
    <source>
        <dbReference type="ARBA" id="ARBA00007435"/>
    </source>
</evidence>
<dbReference type="CDD" id="cd10448">
    <property type="entry name" value="GIY-YIG_unchar_3"/>
    <property type="match status" value="1"/>
</dbReference>
<feature type="domain" description="GIY-YIG" evidence="2">
    <location>
        <begin position="3"/>
        <end position="80"/>
    </location>
</feature>
<dbReference type="RefSeq" id="WP_067181071.1">
    <property type="nucleotide sequence ID" value="NZ_CP012199.1"/>
</dbReference>
<dbReference type="PROSITE" id="PS50164">
    <property type="entry name" value="GIY_YIG"/>
    <property type="match status" value="1"/>
</dbReference>
<dbReference type="PANTHER" id="PTHR34477:SF5">
    <property type="entry name" value="BSL5627 PROTEIN"/>
    <property type="match status" value="1"/>
</dbReference>
<gene>
    <name evidence="3" type="ORF">SGRAN_0934</name>
</gene>
<dbReference type="InterPro" id="IPR050190">
    <property type="entry name" value="UPF0213_domain"/>
</dbReference>
<protein>
    <submittedName>
        <fullName evidence="3">Excinuclease ABC subunit C</fullName>
    </submittedName>
</protein>
<name>A0AA86L2E6_9SPHN</name>
<dbReference type="InterPro" id="IPR000305">
    <property type="entry name" value="GIY-YIG_endonuc"/>
</dbReference>
<organism evidence="3 4">
    <name type="scientific">Sphingopyxis granuli</name>
    <dbReference type="NCBI Taxonomy" id="267128"/>
    <lineage>
        <taxon>Bacteria</taxon>
        <taxon>Pseudomonadati</taxon>
        <taxon>Pseudomonadota</taxon>
        <taxon>Alphaproteobacteria</taxon>
        <taxon>Sphingomonadales</taxon>
        <taxon>Sphingomonadaceae</taxon>
        <taxon>Sphingopyxis</taxon>
    </lineage>
</organism>
<dbReference type="Proteomes" id="UP000058599">
    <property type="component" value="Chromosome"/>
</dbReference>
<dbReference type="SMART" id="SM00465">
    <property type="entry name" value="GIYc"/>
    <property type="match status" value="1"/>
</dbReference>
<accession>A0AA86L2E6</accession>
<dbReference type="InterPro" id="IPR035901">
    <property type="entry name" value="GIY-YIG_endonuc_sf"/>
</dbReference>
<evidence type="ECO:0000259" key="2">
    <source>
        <dbReference type="PROSITE" id="PS50164"/>
    </source>
</evidence>
<comment type="similarity">
    <text evidence="1">Belongs to the UPF0213 family.</text>
</comment>